<dbReference type="SMART" id="SM00252">
    <property type="entry name" value="SH2"/>
    <property type="match status" value="1"/>
</dbReference>
<organism evidence="9 10">
    <name type="scientific">Astyanax mexicanus</name>
    <name type="common">Blind cave fish</name>
    <name type="synonym">Astyanax fasciatus mexicanus</name>
    <dbReference type="NCBI Taxonomy" id="7994"/>
    <lineage>
        <taxon>Eukaryota</taxon>
        <taxon>Metazoa</taxon>
        <taxon>Chordata</taxon>
        <taxon>Craniata</taxon>
        <taxon>Vertebrata</taxon>
        <taxon>Euteleostomi</taxon>
        <taxon>Actinopterygii</taxon>
        <taxon>Neopterygii</taxon>
        <taxon>Teleostei</taxon>
        <taxon>Ostariophysi</taxon>
        <taxon>Characiformes</taxon>
        <taxon>Characoidei</taxon>
        <taxon>Acestrorhamphidae</taxon>
        <taxon>Acestrorhamphinae</taxon>
        <taxon>Astyanax</taxon>
    </lineage>
</organism>
<evidence type="ECO:0000256" key="3">
    <source>
        <dbReference type="ARBA" id="ARBA00023288"/>
    </source>
</evidence>
<dbReference type="FunFam" id="3.30.505.10:FF:000039">
    <property type="entry name" value="src-like-adapter isoform X1"/>
    <property type="match status" value="1"/>
</dbReference>
<dbReference type="InterPro" id="IPR036028">
    <property type="entry name" value="SH3-like_dom_sf"/>
</dbReference>
<name>A0A3B1KAS9_ASTMX</name>
<dbReference type="Proteomes" id="UP000018467">
    <property type="component" value="Unassembled WGS sequence"/>
</dbReference>
<dbReference type="PROSITE" id="PS50002">
    <property type="entry name" value="SH3"/>
    <property type="match status" value="1"/>
</dbReference>
<feature type="compositionally biased region" description="Polar residues" evidence="6">
    <location>
        <begin position="1"/>
        <end position="21"/>
    </location>
</feature>
<evidence type="ECO:0000256" key="5">
    <source>
        <dbReference type="PROSITE-ProRule" id="PRU00192"/>
    </source>
</evidence>
<accession>A0A3B1KAS9</accession>
<dbReference type="Gene3D" id="2.30.30.40">
    <property type="entry name" value="SH3 Domains"/>
    <property type="match status" value="1"/>
</dbReference>
<dbReference type="OrthoDB" id="9924021at2759"/>
<dbReference type="InParanoid" id="A0A3B1KAS9"/>
<dbReference type="InterPro" id="IPR000980">
    <property type="entry name" value="SH2"/>
</dbReference>
<dbReference type="SUPFAM" id="SSF50044">
    <property type="entry name" value="SH3-domain"/>
    <property type="match status" value="1"/>
</dbReference>
<keyword evidence="3" id="KW-0449">Lipoprotein</keyword>
<keyword evidence="1 5" id="KW-0728">SH3 domain</keyword>
<keyword evidence="10" id="KW-1185">Reference proteome</keyword>
<feature type="region of interest" description="Disordered" evidence="6">
    <location>
        <begin position="1"/>
        <end position="22"/>
    </location>
</feature>
<dbReference type="PROSITE" id="PS50001">
    <property type="entry name" value="SH2"/>
    <property type="match status" value="1"/>
</dbReference>
<dbReference type="InterPro" id="IPR043539">
    <property type="entry name" value="Grb2-like"/>
</dbReference>
<dbReference type="InterPro" id="IPR001452">
    <property type="entry name" value="SH3_domain"/>
</dbReference>
<proteinExistence type="predicted"/>
<evidence type="ECO:0000313" key="9">
    <source>
        <dbReference type="Ensembl" id="ENSAMXP00000051538.1"/>
    </source>
</evidence>
<dbReference type="PANTHER" id="PTHR46037">
    <property type="entry name" value="PROTEIN ENHANCER OF SEVENLESS 2B"/>
    <property type="match status" value="1"/>
</dbReference>
<reference evidence="10" key="2">
    <citation type="journal article" date="2014" name="Nat. Commun.">
        <title>The cavefish genome reveals candidate genes for eye loss.</title>
        <authorList>
            <person name="McGaugh S.E."/>
            <person name="Gross J.B."/>
            <person name="Aken B."/>
            <person name="Blin M."/>
            <person name="Borowsky R."/>
            <person name="Chalopin D."/>
            <person name="Hinaux H."/>
            <person name="Jeffery W.R."/>
            <person name="Keene A."/>
            <person name="Ma L."/>
            <person name="Minx P."/>
            <person name="Murphy D."/>
            <person name="O'Quin K.E."/>
            <person name="Retaux S."/>
            <person name="Rohner N."/>
            <person name="Searle S.M."/>
            <person name="Stahl B.A."/>
            <person name="Tabin C."/>
            <person name="Volff J.N."/>
            <person name="Yoshizawa M."/>
            <person name="Warren W.C."/>
        </authorList>
    </citation>
    <scope>NUCLEOTIDE SEQUENCE [LARGE SCALE GENOMIC DNA]</scope>
    <source>
        <strain evidence="10">female</strain>
    </source>
</reference>
<feature type="domain" description="SH2" evidence="7">
    <location>
        <begin position="91"/>
        <end position="180"/>
    </location>
</feature>
<sequence length="284" mass="32200">MGNTQASLQRSTENYSQTTSVVDLPSRVSEKEAAMVLSDYPASDVCEPIFHAGEWLRVLSDDGYWLKVYSIQTREENYIPNSHAAKVYHGWLFEGVERVKAEELLRLPGNRVGSFLIRVSRRGTYALSVRHRVIMHYRIFRLPNNWYFISPRLTFQCLEDLVSHYSDVADGLCCVLTGPCLAAPDPSQNLPSLPARMGRSWNFNRGAGDSAEHFRQNTSDLAAHRDSGISFGVQNSVSTYLSLAGVQEKRKPSWKRKKWRSIYMPSSQQVNNTAIEEESYDVVA</sequence>
<feature type="domain" description="SH3" evidence="8">
    <location>
        <begin position="29"/>
        <end position="89"/>
    </location>
</feature>
<protein>
    <submittedName>
        <fullName evidence="9">Src like adaptor</fullName>
    </submittedName>
</protein>
<dbReference type="Ensembl" id="ENSAMXT00000047634.1">
    <property type="protein sequence ID" value="ENSAMXP00000051538.1"/>
    <property type="gene ID" value="ENSAMXG00000036343.1"/>
</dbReference>
<dbReference type="InterPro" id="IPR036860">
    <property type="entry name" value="SH2_dom_sf"/>
</dbReference>
<dbReference type="STRING" id="7994.ENSAMXP00000051538"/>
<dbReference type="SUPFAM" id="SSF55550">
    <property type="entry name" value="SH2 domain"/>
    <property type="match status" value="1"/>
</dbReference>
<reference evidence="9" key="4">
    <citation type="submission" date="2025-09" db="UniProtKB">
        <authorList>
            <consortium name="Ensembl"/>
        </authorList>
    </citation>
    <scope>IDENTIFICATION</scope>
</reference>
<evidence type="ECO:0000256" key="6">
    <source>
        <dbReference type="SAM" id="MobiDB-lite"/>
    </source>
</evidence>
<evidence type="ECO:0000259" key="8">
    <source>
        <dbReference type="PROSITE" id="PS50002"/>
    </source>
</evidence>
<evidence type="ECO:0000256" key="2">
    <source>
        <dbReference type="ARBA" id="ARBA00022999"/>
    </source>
</evidence>
<keyword evidence="2 4" id="KW-0727">SH2 domain</keyword>
<dbReference type="Pfam" id="PF00017">
    <property type="entry name" value="SH2"/>
    <property type="match status" value="1"/>
</dbReference>
<reference evidence="9" key="3">
    <citation type="submission" date="2025-08" db="UniProtKB">
        <authorList>
            <consortium name="Ensembl"/>
        </authorList>
    </citation>
    <scope>IDENTIFICATION</scope>
</reference>
<evidence type="ECO:0000256" key="1">
    <source>
        <dbReference type="ARBA" id="ARBA00022443"/>
    </source>
</evidence>
<evidence type="ECO:0000259" key="7">
    <source>
        <dbReference type="PROSITE" id="PS50001"/>
    </source>
</evidence>
<dbReference type="GeneTree" id="ENSGT00940000159104"/>
<dbReference type="PRINTS" id="PR00401">
    <property type="entry name" value="SH2DOMAIN"/>
</dbReference>
<dbReference type="Gene3D" id="3.30.505.10">
    <property type="entry name" value="SH2 domain"/>
    <property type="match status" value="1"/>
</dbReference>
<dbReference type="AlphaFoldDB" id="A0A3B1KAS9"/>
<reference evidence="10" key="1">
    <citation type="submission" date="2013-03" db="EMBL/GenBank/DDBJ databases">
        <authorList>
            <person name="Jeffery W."/>
            <person name="Warren W."/>
            <person name="Wilson R.K."/>
        </authorList>
    </citation>
    <scope>NUCLEOTIDE SEQUENCE</scope>
    <source>
        <strain evidence="10">female</strain>
    </source>
</reference>
<dbReference type="Bgee" id="ENSAMXG00000036343">
    <property type="expression patterns" value="Expressed in mesonephros and 8 other cell types or tissues"/>
</dbReference>
<evidence type="ECO:0000256" key="4">
    <source>
        <dbReference type="PROSITE-ProRule" id="PRU00191"/>
    </source>
</evidence>
<evidence type="ECO:0000313" key="10">
    <source>
        <dbReference type="Proteomes" id="UP000018467"/>
    </source>
</evidence>